<dbReference type="EMBL" id="JAQFWP010000024">
    <property type="protein sequence ID" value="MDA2805732.1"/>
    <property type="molecule type" value="Genomic_DNA"/>
</dbReference>
<accession>A0ABT4TM16</accession>
<comment type="caution">
    <text evidence="1">The sequence shown here is derived from an EMBL/GenBank/DDBJ whole genome shotgun (WGS) entry which is preliminary data.</text>
</comment>
<dbReference type="RefSeq" id="WP_270678385.1">
    <property type="nucleotide sequence ID" value="NZ_JAQFWP010000024.1"/>
</dbReference>
<evidence type="ECO:0000313" key="1">
    <source>
        <dbReference type="EMBL" id="MDA2805732.1"/>
    </source>
</evidence>
<name>A0ABT4TM16_9ACTN</name>
<evidence type="ECO:0000313" key="2">
    <source>
        <dbReference type="Proteomes" id="UP001165685"/>
    </source>
</evidence>
<sequence>MSSTITIPAPGATPFDSIKEVDADGAEIWRARKLQALMAYAQWKNLKPAIERAMASARNQGVDTDDAFREANEVSGSRNLGQRRQDFKLTRFAAYLVAMNGDPNKPEVAAAQAYFAVRTREAEVAEQKPTGDDLDVLQGMIDRLREDRQRIVAVEGRQDVTEAKVAAIEGKHDWFTALGYAKLNGRPTNRPHLQRVGAVAGRILRSRGEEPVKRQDATFGSVNTYPADVLAQAFEEVVR</sequence>
<proteinExistence type="predicted"/>
<protein>
    <recommendedName>
        <fullName evidence="3">DNA damage-inducible protein D</fullName>
    </recommendedName>
</protein>
<organism evidence="1 2">
    <name type="scientific">Nocardiopsis suaedae</name>
    <dbReference type="NCBI Taxonomy" id="3018444"/>
    <lineage>
        <taxon>Bacteria</taxon>
        <taxon>Bacillati</taxon>
        <taxon>Actinomycetota</taxon>
        <taxon>Actinomycetes</taxon>
        <taxon>Streptosporangiales</taxon>
        <taxon>Nocardiopsidaceae</taxon>
        <taxon>Nocardiopsis</taxon>
    </lineage>
</organism>
<keyword evidence="2" id="KW-1185">Reference proteome</keyword>
<reference evidence="1" key="1">
    <citation type="submission" date="2023-01" db="EMBL/GenBank/DDBJ databases">
        <title>Draft genome sequence of Nocardiopsis sp. LSu2-4 isolated from halophytes.</title>
        <authorList>
            <person name="Duangmal K."/>
            <person name="Chantavorakit T."/>
        </authorList>
    </citation>
    <scope>NUCLEOTIDE SEQUENCE</scope>
    <source>
        <strain evidence="1">LSu2-4</strain>
    </source>
</reference>
<dbReference type="Proteomes" id="UP001165685">
    <property type="component" value="Unassembled WGS sequence"/>
</dbReference>
<evidence type="ECO:0008006" key="3">
    <source>
        <dbReference type="Google" id="ProtNLM"/>
    </source>
</evidence>
<gene>
    <name evidence="1" type="ORF">O4U47_14530</name>
</gene>